<proteinExistence type="predicted"/>
<dbReference type="EMBL" id="WKQN01000003">
    <property type="protein sequence ID" value="MSC62559.1"/>
    <property type="molecule type" value="Genomic_DNA"/>
</dbReference>
<feature type="compositionally biased region" description="Pro residues" evidence="1">
    <location>
        <begin position="32"/>
        <end position="41"/>
    </location>
</feature>
<gene>
    <name evidence="2" type="ORF">GKD95_04205</name>
</gene>
<reference evidence="2 3" key="1">
    <citation type="journal article" date="2019" name="Nat. Med.">
        <title>A library of human gut bacterial isolates paired with longitudinal multiomics data enables mechanistic microbiome research.</title>
        <authorList>
            <person name="Poyet M."/>
            <person name="Groussin M."/>
            <person name="Gibbons S.M."/>
            <person name="Avila-Pacheco J."/>
            <person name="Jiang X."/>
            <person name="Kearney S.M."/>
            <person name="Perrotta A.R."/>
            <person name="Berdy B."/>
            <person name="Zhao S."/>
            <person name="Lieberman T.D."/>
            <person name="Swanson P.K."/>
            <person name="Smith M."/>
            <person name="Roesemann S."/>
            <person name="Alexander J.E."/>
            <person name="Rich S.A."/>
            <person name="Livny J."/>
            <person name="Vlamakis H."/>
            <person name="Clish C."/>
            <person name="Bullock K."/>
            <person name="Deik A."/>
            <person name="Scott J."/>
            <person name="Pierce K.A."/>
            <person name="Xavier R.J."/>
            <person name="Alm E.J."/>
        </authorList>
    </citation>
    <scope>NUCLEOTIDE SEQUENCE [LARGE SCALE GENOMIC DNA]</scope>
    <source>
        <strain evidence="2 3">BIOML-A1</strain>
    </source>
</reference>
<accession>A0A1Q6QSN4</accession>
<dbReference type="GeneID" id="90659423"/>
<protein>
    <submittedName>
        <fullName evidence="2">Uncharacterized protein</fullName>
    </submittedName>
</protein>
<evidence type="ECO:0000313" key="3">
    <source>
        <dbReference type="Proteomes" id="UP000461506"/>
    </source>
</evidence>
<feature type="region of interest" description="Disordered" evidence="1">
    <location>
        <begin position="78"/>
        <end position="99"/>
    </location>
</feature>
<organism evidence="2 3">
    <name type="scientific">Faecalibacterium prausnitzii</name>
    <dbReference type="NCBI Taxonomy" id="853"/>
    <lineage>
        <taxon>Bacteria</taxon>
        <taxon>Bacillati</taxon>
        <taxon>Bacillota</taxon>
        <taxon>Clostridia</taxon>
        <taxon>Eubacteriales</taxon>
        <taxon>Oscillospiraceae</taxon>
        <taxon>Faecalibacterium</taxon>
    </lineage>
</organism>
<dbReference type="KEGG" id="fpra:CG447_05345"/>
<dbReference type="Proteomes" id="UP000461506">
    <property type="component" value="Unassembled WGS sequence"/>
</dbReference>
<name>A0A1Q6QSN4_9FIRM</name>
<dbReference type="RefSeq" id="WP_005935628.1">
    <property type="nucleotide sequence ID" value="NZ_CABVEJ010000002.1"/>
</dbReference>
<comment type="caution">
    <text evidence="2">The sequence shown here is derived from an EMBL/GenBank/DDBJ whole genome shotgun (WGS) entry which is preliminary data.</text>
</comment>
<evidence type="ECO:0000256" key="1">
    <source>
        <dbReference type="SAM" id="MobiDB-lite"/>
    </source>
</evidence>
<sequence length="113" mass="12163">MSHKQKHVGPTSSRVSPPLGALPSQPDSPEVQLPPPEPDLPPIQAVPMTDGTPAACMQKNAKEFLAGNTPGVMAQYAPGLFSTEQKRNSRQPAPDDPEAVKELVRLREEEPYG</sequence>
<evidence type="ECO:0000313" key="2">
    <source>
        <dbReference type="EMBL" id="MSC62559.1"/>
    </source>
</evidence>
<dbReference type="AlphaFoldDB" id="A0A1Q6QSN4"/>
<feature type="region of interest" description="Disordered" evidence="1">
    <location>
        <begin position="1"/>
        <end position="52"/>
    </location>
</feature>